<name>A0ABU7IBD3_9SPHI</name>
<reference evidence="2 3" key="1">
    <citation type="submission" date="2024-01" db="EMBL/GenBank/DDBJ databases">
        <title>Pedobacter sp. nov., isolated from fresh soil.</title>
        <authorList>
            <person name="Le N.T.T."/>
        </authorList>
    </citation>
    <scope>NUCLEOTIDE SEQUENCE [LARGE SCALE GENOMIC DNA]</scope>
    <source>
        <strain evidence="2 3">KR3-3</strain>
    </source>
</reference>
<protein>
    <submittedName>
        <fullName evidence="2">DUF2927 domain-containing protein</fullName>
    </submittedName>
</protein>
<evidence type="ECO:0000256" key="1">
    <source>
        <dbReference type="SAM" id="SignalP"/>
    </source>
</evidence>
<feature type="signal peptide" evidence="1">
    <location>
        <begin position="1"/>
        <end position="20"/>
    </location>
</feature>
<dbReference type="EMBL" id="JAZDQT010000003">
    <property type="protein sequence ID" value="MEE1946686.1"/>
    <property type="molecule type" value="Genomic_DNA"/>
</dbReference>
<evidence type="ECO:0000313" key="3">
    <source>
        <dbReference type="Proteomes" id="UP001336835"/>
    </source>
</evidence>
<proteinExistence type="predicted"/>
<dbReference type="InterPro" id="IPR021323">
    <property type="entry name" value="DUF2927"/>
</dbReference>
<keyword evidence="1" id="KW-0732">Signal</keyword>
<gene>
    <name evidence="2" type="ORF">VRU48_16295</name>
</gene>
<evidence type="ECO:0000313" key="2">
    <source>
        <dbReference type="EMBL" id="MEE1946686.1"/>
    </source>
</evidence>
<organism evidence="2 3">
    <name type="scientific">Pedobacter albus</name>
    <dbReference type="NCBI Taxonomy" id="3113905"/>
    <lineage>
        <taxon>Bacteria</taxon>
        <taxon>Pseudomonadati</taxon>
        <taxon>Bacteroidota</taxon>
        <taxon>Sphingobacteriia</taxon>
        <taxon>Sphingobacteriales</taxon>
        <taxon>Sphingobacteriaceae</taxon>
        <taxon>Pedobacter</taxon>
    </lineage>
</organism>
<sequence length="221" mass="25616">MKKIKLLAFLLLGLSLNAFAQKLNEKEKAAFDDIAFYRARPNDYRVIVKWVVPIRYKIYGDTSQYIKKEIDSTFSQIRRLTKLDIKKTNDDDEVNFLIVAGREESALNRLSEGIVKYANGYGGFYFKSNSKSEIYRAENLIFPESYRDRTPLRHSLKKNLLRSIGLLSPTERNANSLFYSNYNDKLKIDDFDSHIIAAFYQESIKPGMTKEEVDAILKANQ</sequence>
<comment type="caution">
    <text evidence="2">The sequence shown here is derived from an EMBL/GenBank/DDBJ whole genome shotgun (WGS) entry which is preliminary data.</text>
</comment>
<accession>A0ABU7IBD3</accession>
<dbReference type="Pfam" id="PF11150">
    <property type="entry name" value="DUF2927"/>
    <property type="match status" value="1"/>
</dbReference>
<dbReference type="RefSeq" id="WP_330108983.1">
    <property type="nucleotide sequence ID" value="NZ_JAZDQT010000003.1"/>
</dbReference>
<feature type="chain" id="PRO_5045373109" evidence="1">
    <location>
        <begin position="21"/>
        <end position="221"/>
    </location>
</feature>
<keyword evidence="3" id="KW-1185">Reference proteome</keyword>
<dbReference type="Proteomes" id="UP001336835">
    <property type="component" value="Unassembled WGS sequence"/>
</dbReference>